<evidence type="ECO:0000313" key="3">
    <source>
        <dbReference type="EMBL" id="KAG5474682.1"/>
    </source>
</evidence>
<comment type="caution">
    <text evidence="3">The sequence shown here is derived from an EMBL/GenBank/DDBJ whole genome shotgun (WGS) entry which is preliminary data.</text>
</comment>
<keyword evidence="2" id="KW-0472">Membrane</keyword>
<name>A0A836KJ18_9TRYP</name>
<keyword evidence="4" id="KW-1185">Reference proteome</keyword>
<dbReference type="KEGG" id="loi:92359785"/>
<accession>A0A836KJ18</accession>
<dbReference type="EMBL" id="JAFHLR010000028">
    <property type="protein sequence ID" value="KAG5474682.1"/>
    <property type="molecule type" value="Genomic_DNA"/>
</dbReference>
<proteinExistence type="predicted"/>
<sequence length="263" mass="29060">MMDAAESGGDASWDSDRRIDRLNPSSSPLNIENTATPAERSETVAVKASDPFGPLTDSPGAEVFTGNMSEFDYTPALFNSRRTSRCRVESFAALFILLVTFMGCMFALLTSIFTYKSPTAVVNVDCLNVRGTTDFGLRRRYSTHEIFCPNYFTKSDIYAALYILTVFAVVVGFCFTLFPIICGRVLLCAYFVHSLIILSWLFTLGALIMAVVMYRAKLCHDTSLKEVGFRLGPAFGVTAALFSFLSVALIVVVALAVKYRRKQ</sequence>
<dbReference type="Proteomes" id="UP000674143">
    <property type="component" value="Unassembled WGS sequence"/>
</dbReference>
<keyword evidence="2" id="KW-1133">Transmembrane helix</keyword>
<protein>
    <recommendedName>
        <fullName evidence="5">Amastin-like protein</fullName>
    </recommendedName>
</protein>
<feature type="transmembrane region" description="Helical" evidence="2">
    <location>
        <begin position="157"/>
        <end position="178"/>
    </location>
</feature>
<feature type="transmembrane region" description="Helical" evidence="2">
    <location>
        <begin position="91"/>
        <end position="115"/>
    </location>
</feature>
<feature type="region of interest" description="Disordered" evidence="1">
    <location>
        <begin position="1"/>
        <end position="43"/>
    </location>
</feature>
<gene>
    <name evidence="3" type="ORF">LSCM4_03857</name>
</gene>
<evidence type="ECO:0000256" key="1">
    <source>
        <dbReference type="SAM" id="MobiDB-lite"/>
    </source>
</evidence>
<evidence type="ECO:0008006" key="5">
    <source>
        <dbReference type="Google" id="ProtNLM"/>
    </source>
</evidence>
<dbReference type="RefSeq" id="XP_067061788.1">
    <property type="nucleotide sequence ID" value="XM_067205851.1"/>
</dbReference>
<dbReference type="GeneID" id="92359785"/>
<evidence type="ECO:0000313" key="4">
    <source>
        <dbReference type="Proteomes" id="UP000674143"/>
    </source>
</evidence>
<keyword evidence="2" id="KW-0812">Transmembrane</keyword>
<reference evidence="4" key="2">
    <citation type="journal article" date="2021" name="Sci. Data">
        <title>Chromosome-scale genome sequencing, assembly and annotation of six genomes from subfamily Leishmaniinae.</title>
        <authorList>
            <person name="Almutairi H."/>
            <person name="Urbaniak M.D."/>
            <person name="Bates M.D."/>
            <person name="Jariyapan N."/>
            <person name="Kwakye-Nuako G."/>
            <person name="Thomaz Soccol V."/>
            <person name="Al-Salem W.S."/>
            <person name="Dillon R.J."/>
            <person name="Bates P.A."/>
            <person name="Gatherer D."/>
        </authorList>
    </citation>
    <scope>NUCLEOTIDE SEQUENCE [LARGE SCALE GENOMIC DNA]</scope>
</reference>
<organism evidence="3 4">
    <name type="scientific">Leishmania orientalis</name>
    <dbReference type="NCBI Taxonomy" id="2249476"/>
    <lineage>
        <taxon>Eukaryota</taxon>
        <taxon>Discoba</taxon>
        <taxon>Euglenozoa</taxon>
        <taxon>Kinetoplastea</taxon>
        <taxon>Metakinetoplastina</taxon>
        <taxon>Trypanosomatida</taxon>
        <taxon>Trypanosomatidae</taxon>
        <taxon>Leishmaniinae</taxon>
        <taxon>Leishmania</taxon>
    </lineage>
</organism>
<feature type="compositionally biased region" description="Polar residues" evidence="1">
    <location>
        <begin position="23"/>
        <end position="36"/>
    </location>
</feature>
<evidence type="ECO:0000256" key="2">
    <source>
        <dbReference type="SAM" id="Phobius"/>
    </source>
</evidence>
<reference evidence="4" key="1">
    <citation type="journal article" date="2021" name="Microbiol. Resour. Announc.">
        <title>LGAAP: Leishmaniinae Genome Assembly and Annotation Pipeline.</title>
        <authorList>
            <person name="Almutairi H."/>
            <person name="Urbaniak M.D."/>
            <person name="Bates M.D."/>
            <person name="Jariyapan N."/>
            <person name="Kwakye-Nuako G."/>
            <person name="Thomaz-Soccol V."/>
            <person name="Al-Salem W.S."/>
            <person name="Dillon R.J."/>
            <person name="Bates P.A."/>
            <person name="Gatherer D."/>
        </authorList>
    </citation>
    <scope>NUCLEOTIDE SEQUENCE [LARGE SCALE GENOMIC DNA]</scope>
</reference>
<feature type="transmembrane region" description="Helical" evidence="2">
    <location>
        <begin position="234"/>
        <end position="257"/>
    </location>
</feature>
<feature type="transmembrane region" description="Helical" evidence="2">
    <location>
        <begin position="190"/>
        <end position="214"/>
    </location>
</feature>
<dbReference type="AlphaFoldDB" id="A0A836KJ18"/>